<organism evidence="4 5">
    <name type="scientific">Fusibacter paucivorans</name>
    <dbReference type="NCBI Taxonomy" id="76009"/>
    <lineage>
        <taxon>Bacteria</taxon>
        <taxon>Bacillati</taxon>
        <taxon>Bacillota</taxon>
        <taxon>Clostridia</taxon>
        <taxon>Eubacteriales</taxon>
        <taxon>Eubacteriales Family XII. Incertae Sedis</taxon>
        <taxon>Fusibacter</taxon>
    </lineage>
</organism>
<gene>
    <name evidence="4" type="ORF">KHM83_17835</name>
</gene>
<protein>
    <submittedName>
        <fullName evidence="4">DUF2202 domain-containing protein</fullName>
    </submittedName>
</protein>
<dbReference type="CDD" id="cd01048">
    <property type="entry name" value="Ferritin_like_AB2"/>
    <property type="match status" value="1"/>
</dbReference>
<feature type="compositionally biased region" description="Polar residues" evidence="1">
    <location>
        <begin position="203"/>
        <end position="220"/>
    </location>
</feature>
<evidence type="ECO:0000256" key="2">
    <source>
        <dbReference type="SAM" id="SignalP"/>
    </source>
</evidence>
<reference evidence="4 5" key="1">
    <citation type="submission" date="2021-05" db="EMBL/GenBank/DDBJ databases">
        <title>Fusibacter ferrireducens sp. nov., an anaerobic, sulfur- and Fe-reducing bacterium isolated from the mangrove sediment.</title>
        <authorList>
            <person name="Qiu D."/>
        </authorList>
    </citation>
    <scope>NUCLEOTIDE SEQUENCE [LARGE SCALE GENOMIC DNA]</scope>
    <source>
        <strain evidence="4 5">DSM 12116</strain>
    </source>
</reference>
<evidence type="ECO:0000313" key="4">
    <source>
        <dbReference type="EMBL" id="MBS7528549.1"/>
    </source>
</evidence>
<dbReference type="InterPro" id="IPR012347">
    <property type="entry name" value="Ferritin-like"/>
</dbReference>
<feature type="chain" id="PRO_5045639287" evidence="2">
    <location>
        <begin position="31"/>
        <end position="220"/>
    </location>
</feature>
<feature type="region of interest" description="Disordered" evidence="1">
    <location>
        <begin position="175"/>
        <end position="220"/>
    </location>
</feature>
<accession>A0ABS5PTQ2</accession>
<dbReference type="Pfam" id="PF09968">
    <property type="entry name" value="DUF2202"/>
    <property type="match status" value="1"/>
</dbReference>
<dbReference type="InterPro" id="IPR009078">
    <property type="entry name" value="Ferritin-like_SF"/>
</dbReference>
<keyword evidence="2" id="KW-0732">Signal</keyword>
<dbReference type="SUPFAM" id="SSF47240">
    <property type="entry name" value="Ferritin-like"/>
    <property type="match status" value="1"/>
</dbReference>
<evidence type="ECO:0000259" key="3">
    <source>
        <dbReference type="Pfam" id="PF09968"/>
    </source>
</evidence>
<feature type="domain" description="DUF2202" evidence="3">
    <location>
        <begin position="57"/>
        <end position="174"/>
    </location>
</feature>
<comment type="caution">
    <text evidence="4">The sequence shown here is derived from an EMBL/GenBank/DDBJ whole genome shotgun (WGS) entry which is preliminary data.</text>
</comment>
<feature type="compositionally biased region" description="Polar residues" evidence="1">
    <location>
        <begin position="175"/>
        <end position="187"/>
    </location>
</feature>
<name>A0ABS5PTQ2_9FIRM</name>
<dbReference type="RefSeq" id="WP_213238407.1">
    <property type="nucleotide sequence ID" value="NZ_JAHBCL010000044.1"/>
</dbReference>
<proteinExistence type="predicted"/>
<dbReference type="EMBL" id="JAHBCL010000044">
    <property type="protein sequence ID" value="MBS7528549.1"/>
    <property type="molecule type" value="Genomic_DNA"/>
</dbReference>
<evidence type="ECO:0000256" key="1">
    <source>
        <dbReference type="SAM" id="MobiDB-lite"/>
    </source>
</evidence>
<dbReference type="InterPro" id="IPR019243">
    <property type="entry name" value="DUF2202"/>
</dbReference>
<dbReference type="Gene3D" id="1.20.1260.10">
    <property type="match status" value="1"/>
</dbReference>
<keyword evidence="5" id="KW-1185">Reference proteome</keyword>
<sequence length="220" mass="23804">MKKNMNKKGTKLMGIMIAASMLIGSALSFADTTNTDFGSSGALAQETSITLEAMLDYAIQDEYAALAEYEAIMTEFGVQRPFTNISKAEETHIEWLLPLFETYGYDVPENTAADMVVVPETLAETYAIGVTAEINNIDMYEMFLETDLPDDVAVVFEALKNASVNHLNAFERQTTTATGLGKSNVQSNGQGGRGNGNRAANQTQTPGNGTGQMNGFRNNQ</sequence>
<feature type="signal peptide" evidence="2">
    <location>
        <begin position="1"/>
        <end position="30"/>
    </location>
</feature>
<evidence type="ECO:0000313" key="5">
    <source>
        <dbReference type="Proteomes" id="UP000746471"/>
    </source>
</evidence>
<dbReference type="Proteomes" id="UP000746471">
    <property type="component" value="Unassembled WGS sequence"/>
</dbReference>